<sequence length="452" mass="48909">MVFPQTPLIVAIYLFLGGAWVDITADVYNRDQLAITWGRQDWAATADTTKCPLTLNNRLGKYSRRKPDGPYYGMLGLNTPVRIDFTSPTGVLWERFEGHISSWPTRWDASGKDVTTTVQANGVKRRLAQGKKALKDPLRRHVQALGPLRYWPLTDGERAREGSEIVVGSQPIRAIGTAGSFYQGQPDWGKGSLAPWLDPVVQLPASTEGNLTVKVQPMTLTSWTVDHYRAGAGGTEDDFTVFDSGQGTDADPIVGWLVVTDRVSNDIELRVLSMGETTSSLTTLTTVASPGIFDDGLHMLRLSATASGGSTAWALAVDGATVASGTHAVPHRPVTRFRYRWGAFASMAEPMSLGHITYWGASPPSAAATWRAAEGYDRELAGRRIERLCIEQGVPLTVNGNLDQSVAMGPQKAGSFLDLLQSAADVDGGVIHEARGGGLAYRTCRSKYNQGM</sequence>
<proteinExistence type="predicted"/>
<name>V9QG61_9ACTN</name>
<reference evidence="1" key="1">
    <citation type="submission" date="2013-09" db="EMBL/GenBank/DDBJ databases">
        <title>Complete nucleotide sequence of Streptomyces linear plasmid pFP3.</title>
        <authorList>
            <person name="Chen Z."/>
            <person name="Fang P."/>
            <person name="Qin Z."/>
        </authorList>
    </citation>
    <scope>NUCLEOTIDE SEQUENCE</scope>
    <source>
        <strain evidence="1">F2</strain>
        <plasmid evidence="1">pFP3</plasmid>
    </source>
</reference>
<dbReference type="RefSeq" id="WP_024067026.1">
    <property type="nucleotide sequence ID" value="NC_023067.1"/>
</dbReference>
<organism evidence="1">
    <name type="scientific">Streptomyces sp. F2</name>
    <dbReference type="NCBI Taxonomy" id="317660"/>
    <lineage>
        <taxon>Bacteria</taxon>
        <taxon>Bacillati</taxon>
        <taxon>Actinomycetota</taxon>
        <taxon>Actinomycetes</taxon>
        <taxon>Kitasatosporales</taxon>
        <taxon>Streptomycetaceae</taxon>
        <taxon>Streptomyces</taxon>
    </lineage>
</organism>
<accession>V9QG61</accession>
<dbReference type="EMBL" id="KF652071">
    <property type="protein sequence ID" value="AHC28105.1"/>
    <property type="molecule type" value="Genomic_DNA"/>
</dbReference>
<protein>
    <submittedName>
        <fullName evidence="1">Uncharacterized protein</fullName>
    </submittedName>
</protein>
<evidence type="ECO:0000313" key="1">
    <source>
        <dbReference type="EMBL" id="AHC28105.1"/>
    </source>
</evidence>
<dbReference type="AlphaFoldDB" id="V9QG61"/>
<geneLocation type="plasmid" evidence="1">
    <name>pFP3</name>
</geneLocation>
<keyword evidence="1" id="KW-0614">Plasmid</keyword>
<gene>
    <name evidence="1" type="ORF">pFP3.3c</name>
</gene>